<dbReference type="AlphaFoldDB" id="A0A843VNG9"/>
<sequence length="556" mass="62812">MVRCPRITPLLCPRAVPSPDSELAPVNLLKAAPRVWSVVRPRGLLASHAPLFATLHFATSARVRLERRERLDVVIMGTGGDMAGSDAFQLEFLVSAHHACLVSSCLNTKVAGSDAFQLEFLVSAHHACLVCVFLKGKWEEIEATDTRKMFLRLQTARCHKEMKLDKGISGLSSVSWQRTWILCCELGTRGVILELRKQGSNCLGNSKLIKYLVFMWNDLLRTPSLTLAKDLDMQVKALVSVTPPVQAPYLLKCVPDRVTDDKGAMISDVILRMNGYHPQEGRWLSRTVLDHAGRECFVIRIRLGDGFWRRGAETPRAVKWEDRIIEVREGPWSYIASSVGTAPSKVVGTAVPKEKDLEEKKVTWCLSTGDMLRIQWQSGLEFQIENEDSAESARLVIGRKLQFQVKDACLEDKHYKQEEEEQFVTLIRFTQENPEGRATALLNWNLLAVEFLPEEDAVFVLLLCMAVVRTISEINREDRGHLLVRRRVKEATTGIRDWGSVMLPLGTSSSPHVNPWFWNPKEVLTSARMIDSTPMYRYSPADGKDELYKQCIVLSR</sequence>
<dbReference type="InterPro" id="IPR057518">
    <property type="entry name" value="GRDP_C"/>
</dbReference>
<reference evidence="2" key="1">
    <citation type="submission" date="2017-07" db="EMBL/GenBank/DDBJ databases">
        <title>Taro Niue Genome Assembly and Annotation.</title>
        <authorList>
            <person name="Atibalentja N."/>
            <person name="Keating K."/>
            <person name="Fields C.J."/>
        </authorList>
    </citation>
    <scope>NUCLEOTIDE SEQUENCE</scope>
    <source>
        <strain evidence="2">Niue_2</strain>
        <tissue evidence="2">Leaf</tissue>
    </source>
</reference>
<dbReference type="EMBL" id="NMUH01001594">
    <property type="protein sequence ID" value="MQL93753.1"/>
    <property type="molecule type" value="Genomic_DNA"/>
</dbReference>
<organism evidence="2 3">
    <name type="scientific">Colocasia esculenta</name>
    <name type="common">Wild taro</name>
    <name type="synonym">Arum esculentum</name>
    <dbReference type="NCBI Taxonomy" id="4460"/>
    <lineage>
        <taxon>Eukaryota</taxon>
        <taxon>Viridiplantae</taxon>
        <taxon>Streptophyta</taxon>
        <taxon>Embryophyta</taxon>
        <taxon>Tracheophyta</taxon>
        <taxon>Spermatophyta</taxon>
        <taxon>Magnoliopsida</taxon>
        <taxon>Liliopsida</taxon>
        <taxon>Araceae</taxon>
        <taxon>Aroideae</taxon>
        <taxon>Colocasieae</taxon>
        <taxon>Colocasia</taxon>
    </lineage>
</organism>
<gene>
    <name evidence="2" type="ORF">Taro_026405</name>
</gene>
<dbReference type="PANTHER" id="PTHR34365">
    <property type="entry name" value="ENOLASE (DUF1399)"/>
    <property type="match status" value="1"/>
</dbReference>
<evidence type="ECO:0000259" key="1">
    <source>
        <dbReference type="Pfam" id="PF25335"/>
    </source>
</evidence>
<evidence type="ECO:0000313" key="2">
    <source>
        <dbReference type="EMBL" id="MQL93753.1"/>
    </source>
</evidence>
<accession>A0A843VNG9</accession>
<protein>
    <recommendedName>
        <fullName evidence="1">GRPD C-terminal domain-containing protein</fullName>
    </recommendedName>
</protein>
<dbReference type="OrthoDB" id="2684236at2759"/>
<name>A0A843VNG9_COLES</name>
<evidence type="ECO:0000313" key="3">
    <source>
        <dbReference type="Proteomes" id="UP000652761"/>
    </source>
</evidence>
<feature type="domain" description="GRPD C-terminal" evidence="1">
    <location>
        <begin position="288"/>
        <end position="451"/>
    </location>
</feature>
<comment type="caution">
    <text evidence="2">The sequence shown here is derived from an EMBL/GenBank/DDBJ whole genome shotgun (WGS) entry which is preliminary data.</text>
</comment>
<dbReference type="PANTHER" id="PTHR34365:SF2">
    <property type="entry name" value="ENOLASE (DUF1399)"/>
    <property type="match status" value="1"/>
</dbReference>
<keyword evidence="3" id="KW-1185">Reference proteome</keyword>
<dbReference type="InterPro" id="IPR009836">
    <property type="entry name" value="GRDP-like"/>
</dbReference>
<dbReference type="Pfam" id="PF25335">
    <property type="entry name" value="GRDP_C"/>
    <property type="match status" value="1"/>
</dbReference>
<proteinExistence type="predicted"/>
<dbReference type="Proteomes" id="UP000652761">
    <property type="component" value="Unassembled WGS sequence"/>
</dbReference>